<dbReference type="Gene3D" id="3.10.180.10">
    <property type="entry name" value="2,3-Dihydroxybiphenyl 1,2-Dioxygenase, domain 1"/>
    <property type="match status" value="1"/>
</dbReference>
<gene>
    <name evidence="1" type="ORF">TRITD_6Av1G037390</name>
</gene>
<dbReference type="SUPFAM" id="SSF54593">
    <property type="entry name" value="Glyoxalase/Bleomycin resistance protein/Dihydroxybiphenyl dioxygenase"/>
    <property type="match status" value="1"/>
</dbReference>
<protein>
    <submittedName>
        <fullName evidence="1">Uncharacterized protein</fullName>
    </submittedName>
</protein>
<reference evidence="1 2" key="1">
    <citation type="submission" date="2017-09" db="EMBL/GenBank/DDBJ databases">
        <authorList>
            <consortium name="International Durum Wheat Genome Sequencing Consortium (IDWGSC)"/>
            <person name="Milanesi L."/>
        </authorList>
    </citation>
    <scope>NUCLEOTIDE SEQUENCE [LARGE SCALE GENOMIC DNA]</scope>
    <source>
        <strain evidence="2">cv. Svevo</strain>
    </source>
</reference>
<accession>A0A9R0XWH2</accession>
<dbReference type="EMBL" id="LT934121">
    <property type="protein sequence ID" value="VAI43761.1"/>
    <property type="molecule type" value="Genomic_DNA"/>
</dbReference>
<dbReference type="InterPro" id="IPR029068">
    <property type="entry name" value="Glyas_Bleomycin-R_OHBP_Dase"/>
</dbReference>
<organism evidence="1 2">
    <name type="scientific">Triticum turgidum subsp. durum</name>
    <name type="common">Durum wheat</name>
    <name type="synonym">Triticum durum</name>
    <dbReference type="NCBI Taxonomy" id="4567"/>
    <lineage>
        <taxon>Eukaryota</taxon>
        <taxon>Viridiplantae</taxon>
        <taxon>Streptophyta</taxon>
        <taxon>Embryophyta</taxon>
        <taxon>Tracheophyta</taxon>
        <taxon>Spermatophyta</taxon>
        <taxon>Magnoliopsida</taxon>
        <taxon>Liliopsida</taxon>
        <taxon>Poales</taxon>
        <taxon>Poaceae</taxon>
        <taxon>BOP clade</taxon>
        <taxon>Pooideae</taxon>
        <taxon>Triticodae</taxon>
        <taxon>Triticeae</taxon>
        <taxon>Triticinae</taxon>
        <taxon>Triticum</taxon>
    </lineage>
</organism>
<sequence>MRLSTPYCASSTRTLAAAATVSSSTRASTQESRRHHLAFSVPDSDRFATKLKNPGTDLFAKTQPDGRARQVFFLDRDGNQIFNGGRWPQLFWLLLYLQ</sequence>
<name>A0A9R0XWH2_TRITD</name>
<dbReference type="PANTHER" id="PTHR47802:SF1">
    <property type="entry name" value="GLYOXALASE FAMILY PROTEIN, EXPRESSED"/>
    <property type="match status" value="1"/>
</dbReference>
<evidence type="ECO:0000313" key="1">
    <source>
        <dbReference type="EMBL" id="VAI43761.1"/>
    </source>
</evidence>
<dbReference type="Gramene" id="TRITD6Av1G037390.1">
    <property type="protein sequence ID" value="TRITD6Av1G037390.1"/>
    <property type="gene ID" value="TRITD6Av1G037390"/>
</dbReference>
<dbReference type="Proteomes" id="UP000324705">
    <property type="component" value="Chromosome 6A"/>
</dbReference>
<evidence type="ECO:0000313" key="2">
    <source>
        <dbReference type="Proteomes" id="UP000324705"/>
    </source>
</evidence>
<keyword evidence="2" id="KW-1185">Reference proteome</keyword>
<dbReference type="PANTHER" id="PTHR47802">
    <property type="entry name" value="GLYOXALASE FAMILY PROTEIN, EXPRESSED"/>
    <property type="match status" value="1"/>
</dbReference>
<dbReference type="AlphaFoldDB" id="A0A9R0XWH2"/>
<proteinExistence type="predicted"/>